<gene>
    <name evidence="3" type="ORF">GCM10009007_02690</name>
</gene>
<feature type="domain" description="EF-hand" evidence="2">
    <location>
        <begin position="51"/>
        <end position="81"/>
    </location>
</feature>
<proteinExistence type="predicted"/>
<accession>A0A8J3CM87</accession>
<dbReference type="Gene3D" id="1.10.238.10">
    <property type="entry name" value="EF-hand"/>
    <property type="match status" value="1"/>
</dbReference>
<dbReference type="GO" id="GO:0005509">
    <property type="term" value="F:calcium ion binding"/>
    <property type="evidence" value="ECO:0007669"/>
    <property type="project" value="InterPro"/>
</dbReference>
<reference evidence="3" key="2">
    <citation type="submission" date="2020-09" db="EMBL/GenBank/DDBJ databases">
        <authorList>
            <person name="Sun Q."/>
            <person name="Kim S."/>
        </authorList>
    </citation>
    <scope>NUCLEOTIDE SEQUENCE</scope>
    <source>
        <strain evidence="3">KCTC 32501</strain>
    </source>
</reference>
<dbReference type="Proteomes" id="UP000614287">
    <property type="component" value="Unassembled WGS sequence"/>
</dbReference>
<protein>
    <recommendedName>
        <fullName evidence="2">EF-hand domain-containing protein</fullName>
    </recommendedName>
</protein>
<feature type="chain" id="PRO_5035228912" description="EF-hand domain-containing protein" evidence="1">
    <location>
        <begin position="23"/>
        <end position="81"/>
    </location>
</feature>
<dbReference type="InterPro" id="IPR018247">
    <property type="entry name" value="EF_Hand_1_Ca_BS"/>
</dbReference>
<organism evidence="3 4">
    <name type="scientific">Formosimonas limnophila</name>
    <dbReference type="NCBI Taxonomy" id="1384487"/>
    <lineage>
        <taxon>Bacteria</taxon>
        <taxon>Pseudomonadati</taxon>
        <taxon>Pseudomonadota</taxon>
        <taxon>Betaproteobacteria</taxon>
        <taxon>Burkholderiales</taxon>
        <taxon>Burkholderiaceae</taxon>
        <taxon>Formosimonas</taxon>
    </lineage>
</organism>
<sequence>MKPINKTLFTLGLTVFLSIVLANTSENVAKRVQALDTDKDGGVSLSEAKAGKASRIINNFTRLDSNKDGKVTVSEIEAAMK</sequence>
<keyword evidence="4" id="KW-1185">Reference proteome</keyword>
<name>A0A8J3CM87_9BURK</name>
<evidence type="ECO:0000256" key="1">
    <source>
        <dbReference type="SAM" id="SignalP"/>
    </source>
</evidence>
<keyword evidence="1" id="KW-0732">Signal</keyword>
<dbReference type="PROSITE" id="PS00018">
    <property type="entry name" value="EF_HAND_1"/>
    <property type="match status" value="1"/>
</dbReference>
<dbReference type="SUPFAM" id="SSF47473">
    <property type="entry name" value="EF-hand"/>
    <property type="match status" value="1"/>
</dbReference>
<feature type="signal peptide" evidence="1">
    <location>
        <begin position="1"/>
        <end position="22"/>
    </location>
</feature>
<dbReference type="PROSITE" id="PS50222">
    <property type="entry name" value="EF_HAND_2"/>
    <property type="match status" value="1"/>
</dbReference>
<comment type="caution">
    <text evidence="3">The sequence shown here is derived from an EMBL/GenBank/DDBJ whole genome shotgun (WGS) entry which is preliminary data.</text>
</comment>
<reference evidence="3" key="1">
    <citation type="journal article" date="2014" name="Int. J. Syst. Evol. Microbiol.">
        <title>Complete genome sequence of Corynebacterium casei LMG S-19264T (=DSM 44701T), isolated from a smear-ripened cheese.</title>
        <authorList>
            <consortium name="US DOE Joint Genome Institute (JGI-PGF)"/>
            <person name="Walter F."/>
            <person name="Albersmeier A."/>
            <person name="Kalinowski J."/>
            <person name="Ruckert C."/>
        </authorList>
    </citation>
    <scope>NUCLEOTIDE SEQUENCE</scope>
    <source>
        <strain evidence="3">KCTC 32501</strain>
    </source>
</reference>
<evidence type="ECO:0000313" key="4">
    <source>
        <dbReference type="Proteomes" id="UP000614287"/>
    </source>
</evidence>
<dbReference type="AlphaFoldDB" id="A0A8J3CM87"/>
<dbReference type="InterPro" id="IPR011992">
    <property type="entry name" value="EF-hand-dom_pair"/>
</dbReference>
<dbReference type="Pfam" id="PF13202">
    <property type="entry name" value="EF-hand_5"/>
    <property type="match status" value="2"/>
</dbReference>
<dbReference type="InterPro" id="IPR002048">
    <property type="entry name" value="EF_hand_dom"/>
</dbReference>
<evidence type="ECO:0000313" key="3">
    <source>
        <dbReference type="EMBL" id="GHA65543.1"/>
    </source>
</evidence>
<dbReference type="RefSeq" id="WP_189490561.1">
    <property type="nucleotide sequence ID" value="NZ_BMZG01000001.1"/>
</dbReference>
<dbReference type="EMBL" id="BMZG01000001">
    <property type="protein sequence ID" value="GHA65543.1"/>
    <property type="molecule type" value="Genomic_DNA"/>
</dbReference>
<evidence type="ECO:0000259" key="2">
    <source>
        <dbReference type="PROSITE" id="PS50222"/>
    </source>
</evidence>